<dbReference type="Proteomes" id="UP000023152">
    <property type="component" value="Unassembled WGS sequence"/>
</dbReference>
<gene>
    <name evidence="3" type="ORF">RFI_28071</name>
</gene>
<sequence>MNKKKKKSCAQPRFMKQMNALVECHGIMAGNEFVIHDIVKHAVLLLVKDSLRLYPSIQLCLWQMICLVCLIIFSSFSSAMIDHFEIKYAMSLYFLCMFVFVYKLTLQQVKWTTRTCRRYFALNKSYQEWFQRCVRLDIIEESFAPKFDVLSESLVDKLKSYVKEKGGSIDDDDDDDKEDKDKASQKKKKREKNEDENDSNDKNNAENGNDDDEWKHFDANDDDNDRATSKKNKKSSEREKKKNIQISDINELVDFTGADDEPKNKATENKKKNVTERKENDFLGDFFSSNTTQGGEATAFNNSKAFENDDNWFDSVQTNAPAKTTASNATFDWLSGPQPTTQQPYTNNFNTQNSYNFASVNTIFFFLNVYLPYINITSFFALTF</sequence>
<feature type="transmembrane region" description="Helical" evidence="2">
    <location>
        <begin position="86"/>
        <end position="104"/>
    </location>
</feature>
<evidence type="ECO:0000256" key="2">
    <source>
        <dbReference type="SAM" id="Phobius"/>
    </source>
</evidence>
<feature type="compositionally biased region" description="Acidic residues" evidence="1">
    <location>
        <begin position="169"/>
        <end position="178"/>
    </location>
</feature>
<keyword evidence="2" id="KW-0472">Membrane</keyword>
<organism evidence="3 4">
    <name type="scientific">Reticulomyxa filosa</name>
    <dbReference type="NCBI Taxonomy" id="46433"/>
    <lineage>
        <taxon>Eukaryota</taxon>
        <taxon>Sar</taxon>
        <taxon>Rhizaria</taxon>
        <taxon>Retaria</taxon>
        <taxon>Foraminifera</taxon>
        <taxon>Monothalamids</taxon>
        <taxon>Reticulomyxidae</taxon>
        <taxon>Reticulomyxa</taxon>
    </lineage>
</organism>
<feature type="transmembrane region" description="Helical" evidence="2">
    <location>
        <begin position="363"/>
        <end position="382"/>
    </location>
</feature>
<accession>X6M5P5</accession>
<keyword evidence="2" id="KW-0812">Transmembrane</keyword>
<keyword evidence="4" id="KW-1185">Reference proteome</keyword>
<evidence type="ECO:0000313" key="4">
    <source>
        <dbReference type="Proteomes" id="UP000023152"/>
    </source>
</evidence>
<dbReference type="EMBL" id="ASPP01024153">
    <property type="protein sequence ID" value="ETO09313.1"/>
    <property type="molecule type" value="Genomic_DNA"/>
</dbReference>
<proteinExistence type="predicted"/>
<evidence type="ECO:0000313" key="3">
    <source>
        <dbReference type="EMBL" id="ETO09313.1"/>
    </source>
</evidence>
<feature type="transmembrane region" description="Helical" evidence="2">
    <location>
        <begin position="59"/>
        <end position="80"/>
    </location>
</feature>
<evidence type="ECO:0000256" key="1">
    <source>
        <dbReference type="SAM" id="MobiDB-lite"/>
    </source>
</evidence>
<protein>
    <submittedName>
        <fullName evidence="3">Uncharacterized protein</fullName>
    </submittedName>
</protein>
<keyword evidence="2" id="KW-1133">Transmembrane helix</keyword>
<reference evidence="3 4" key="1">
    <citation type="journal article" date="2013" name="Curr. Biol.">
        <title>The Genome of the Foraminiferan Reticulomyxa filosa.</title>
        <authorList>
            <person name="Glockner G."/>
            <person name="Hulsmann N."/>
            <person name="Schleicher M."/>
            <person name="Noegel A.A."/>
            <person name="Eichinger L."/>
            <person name="Gallinger C."/>
            <person name="Pawlowski J."/>
            <person name="Sierra R."/>
            <person name="Euteneuer U."/>
            <person name="Pillet L."/>
            <person name="Moustafa A."/>
            <person name="Platzer M."/>
            <person name="Groth M."/>
            <person name="Szafranski K."/>
            <person name="Schliwa M."/>
        </authorList>
    </citation>
    <scope>NUCLEOTIDE SEQUENCE [LARGE SCALE GENOMIC DNA]</scope>
</reference>
<name>X6M5P5_RETFI</name>
<comment type="caution">
    <text evidence="3">The sequence shown here is derived from an EMBL/GenBank/DDBJ whole genome shotgun (WGS) entry which is preliminary data.</text>
</comment>
<feature type="region of interest" description="Disordered" evidence="1">
    <location>
        <begin position="166"/>
        <end position="245"/>
    </location>
</feature>
<dbReference type="AlphaFoldDB" id="X6M5P5"/>